<dbReference type="SUPFAM" id="SSF47413">
    <property type="entry name" value="lambda repressor-like DNA-binding domains"/>
    <property type="match status" value="1"/>
</dbReference>
<dbReference type="InterPro" id="IPR001387">
    <property type="entry name" value="Cro/C1-type_HTH"/>
</dbReference>
<evidence type="ECO:0000256" key="4">
    <source>
        <dbReference type="ARBA" id="ARBA00022813"/>
    </source>
</evidence>
<dbReference type="GO" id="GO:0003677">
    <property type="term" value="F:DNA binding"/>
    <property type="evidence" value="ECO:0007669"/>
    <property type="project" value="InterPro"/>
</dbReference>
<organism evidence="9 10">
    <name type="scientific">Ignavigranum ruoffiae</name>
    <dbReference type="NCBI Taxonomy" id="89093"/>
    <lineage>
        <taxon>Bacteria</taxon>
        <taxon>Bacillati</taxon>
        <taxon>Bacillota</taxon>
        <taxon>Bacilli</taxon>
        <taxon>Lactobacillales</taxon>
        <taxon>Aerococcaceae</taxon>
        <taxon>Ignavigranum</taxon>
    </lineage>
</organism>
<evidence type="ECO:0000256" key="6">
    <source>
        <dbReference type="ARBA" id="ARBA00023236"/>
    </source>
</evidence>
<dbReference type="PRINTS" id="PR00726">
    <property type="entry name" value="LEXASERPTASE"/>
</dbReference>
<feature type="domain" description="HTH cro/C1-type" evidence="8">
    <location>
        <begin position="38"/>
        <end position="74"/>
    </location>
</feature>
<dbReference type="Pfam" id="PF01381">
    <property type="entry name" value="HTH_3"/>
    <property type="match status" value="1"/>
</dbReference>
<evidence type="ECO:0000256" key="3">
    <source>
        <dbReference type="ARBA" id="ARBA00022801"/>
    </source>
</evidence>
<proteinExistence type="inferred from homology"/>
<dbReference type="STRING" id="89093.SAMN04488558_103127"/>
<gene>
    <name evidence="9" type="ORF">SAMN04488558_103127</name>
</gene>
<dbReference type="GO" id="GO:0009432">
    <property type="term" value="P:SOS response"/>
    <property type="evidence" value="ECO:0007669"/>
    <property type="project" value="UniProtKB-KW"/>
</dbReference>
<dbReference type="AlphaFoldDB" id="A0A1H9BWJ0"/>
<dbReference type="Gene3D" id="2.10.109.10">
    <property type="entry name" value="Umud Fragment, subunit A"/>
    <property type="match status" value="1"/>
</dbReference>
<reference evidence="9 10" key="1">
    <citation type="submission" date="2016-10" db="EMBL/GenBank/DDBJ databases">
        <authorList>
            <person name="de Groot N.N."/>
        </authorList>
    </citation>
    <scope>NUCLEOTIDE SEQUENCE [LARGE SCALE GENOMIC DNA]</scope>
    <source>
        <strain evidence="9 10">DSM 15695</strain>
    </source>
</reference>
<dbReference type="InterPro" id="IPR036286">
    <property type="entry name" value="LexA/Signal_pep-like_sf"/>
</dbReference>
<evidence type="ECO:0000256" key="2">
    <source>
        <dbReference type="ARBA" id="ARBA00022763"/>
    </source>
</evidence>
<dbReference type="SUPFAM" id="SSF51306">
    <property type="entry name" value="LexA/Signal peptidase"/>
    <property type="match status" value="1"/>
</dbReference>
<dbReference type="InterPro" id="IPR039418">
    <property type="entry name" value="LexA-like"/>
</dbReference>
<dbReference type="GO" id="GO:0016787">
    <property type="term" value="F:hydrolase activity"/>
    <property type="evidence" value="ECO:0007669"/>
    <property type="project" value="UniProtKB-KW"/>
</dbReference>
<dbReference type="CDD" id="cd00093">
    <property type="entry name" value="HTH_XRE"/>
    <property type="match status" value="1"/>
</dbReference>
<dbReference type="Gene3D" id="1.10.260.40">
    <property type="entry name" value="lambda repressor-like DNA-binding domains"/>
    <property type="match status" value="1"/>
</dbReference>
<dbReference type="Proteomes" id="UP000198833">
    <property type="component" value="Unassembled WGS sequence"/>
</dbReference>
<name>A0A1H9BWJ0_9LACT</name>
<evidence type="ECO:0000259" key="8">
    <source>
        <dbReference type="PROSITE" id="PS50943"/>
    </source>
</evidence>
<dbReference type="Pfam" id="PF00717">
    <property type="entry name" value="Peptidase_S24"/>
    <property type="match status" value="1"/>
</dbReference>
<evidence type="ECO:0000256" key="1">
    <source>
        <dbReference type="ARBA" id="ARBA00007484"/>
    </source>
</evidence>
<accession>A0A1H9BWJ0</accession>
<keyword evidence="3 7" id="KW-0378">Hydrolase</keyword>
<evidence type="ECO:0000256" key="7">
    <source>
        <dbReference type="RuleBase" id="RU003991"/>
    </source>
</evidence>
<dbReference type="InterPro" id="IPR050077">
    <property type="entry name" value="LexA_repressor"/>
</dbReference>
<dbReference type="RefSeq" id="WP_092570918.1">
    <property type="nucleotide sequence ID" value="NZ_CP096206.2"/>
</dbReference>
<evidence type="ECO:0000256" key="5">
    <source>
        <dbReference type="ARBA" id="ARBA00023204"/>
    </source>
</evidence>
<dbReference type="GO" id="GO:0006281">
    <property type="term" value="P:DNA repair"/>
    <property type="evidence" value="ECO:0007669"/>
    <property type="project" value="UniProtKB-KW"/>
</dbReference>
<keyword evidence="5" id="KW-0234">DNA repair</keyword>
<keyword evidence="4 7" id="KW-0068">Autocatalytic cleavage</keyword>
<dbReference type="InterPro" id="IPR006197">
    <property type="entry name" value="Peptidase_S24_LexA"/>
</dbReference>
<evidence type="ECO:0000313" key="9">
    <source>
        <dbReference type="EMBL" id="SEP93254.1"/>
    </source>
</evidence>
<dbReference type="OrthoDB" id="9802364at2"/>
<keyword evidence="6" id="KW-0742">SOS response</keyword>
<protein>
    <submittedName>
        <fullName evidence="9">Repressor LexA</fullName>
    </submittedName>
</protein>
<dbReference type="GO" id="GO:0006355">
    <property type="term" value="P:regulation of DNA-templated transcription"/>
    <property type="evidence" value="ECO:0007669"/>
    <property type="project" value="InterPro"/>
</dbReference>
<comment type="similarity">
    <text evidence="1 7">Belongs to the peptidase S24 family.</text>
</comment>
<dbReference type="InterPro" id="IPR010982">
    <property type="entry name" value="Lambda_DNA-bd_dom_sf"/>
</dbReference>
<evidence type="ECO:0000313" key="10">
    <source>
        <dbReference type="Proteomes" id="UP000198833"/>
    </source>
</evidence>
<dbReference type="PROSITE" id="PS50943">
    <property type="entry name" value="HTH_CROC1"/>
    <property type="match status" value="1"/>
</dbReference>
<dbReference type="CDD" id="cd06529">
    <property type="entry name" value="S24_LexA-like"/>
    <property type="match status" value="1"/>
</dbReference>
<keyword evidence="2" id="KW-0227">DNA damage</keyword>
<dbReference type="InterPro" id="IPR015927">
    <property type="entry name" value="Peptidase_S24_S26A/B/C"/>
</dbReference>
<dbReference type="PANTHER" id="PTHR33516">
    <property type="entry name" value="LEXA REPRESSOR"/>
    <property type="match status" value="1"/>
</dbReference>
<dbReference type="PANTHER" id="PTHR33516:SF2">
    <property type="entry name" value="LEXA REPRESSOR-RELATED"/>
    <property type="match status" value="1"/>
</dbReference>
<sequence length="222" mass="25079">MEERVSSGVRLNQIMSQRNLKQIDILNMSKKYQDKYSISLSKSALSQYVNGKQEPDQHRIYLLSKTLNVSEAWLMGFDVPMERNDLPKNVTEIPPAIRIPVLGLIACGEPILADENISEYRETFNRNLPKGDLFFLRAKGDSMAPNIPDGSYVMIRHQEDVENGEIAAVLVNGDEEATLKKVRKLGDSILLEAINEDYAPYLVNKNNPARIIGKAVKVEYEL</sequence>
<keyword evidence="10" id="KW-1185">Reference proteome</keyword>
<dbReference type="EMBL" id="FOEN01000003">
    <property type="protein sequence ID" value="SEP93254.1"/>
    <property type="molecule type" value="Genomic_DNA"/>
</dbReference>